<dbReference type="Proteomes" id="UP001241605">
    <property type="component" value="Chromosome"/>
</dbReference>
<accession>A0ABY8QL20</accession>
<evidence type="ECO:0000256" key="1">
    <source>
        <dbReference type="SAM" id="SignalP"/>
    </source>
</evidence>
<keyword evidence="1" id="KW-0732">Signal</keyword>
<reference evidence="2 3" key="1">
    <citation type="submission" date="2023-05" db="EMBL/GenBank/DDBJ databases">
        <title>YMD87, complete Genome.</title>
        <authorList>
            <person name="Zhang J."/>
            <person name="Xu X."/>
        </authorList>
    </citation>
    <scope>NUCLEOTIDE SEQUENCE [LARGE SCALE GENOMIC DNA]</scope>
    <source>
        <strain evidence="2 3">YMD87</strain>
    </source>
</reference>
<name>A0ABY8QL20_9RHOB</name>
<evidence type="ECO:0000313" key="3">
    <source>
        <dbReference type="Proteomes" id="UP001241605"/>
    </source>
</evidence>
<gene>
    <name evidence="2" type="ORF">QF118_07215</name>
</gene>
<proteinExistence type="predicted"/>
<evidence type="ECO:0000313" key="2">
    <source>
        <dbReference type="EMBL" id="WGW05329.1"/>
    </source>
</evidence>
<dbReference type="EMBL" id="CP124616">
    <property type="protein sequence ID" value="WGW05329.1"/>
    <property type="molecule type" value="Genomic_DNA"/>
</dbReference>
<evidence type="ECO:0008006" key="4">
    <source>
        <dbReference type="Google" id="ProtNLM"/>
    </source>
</evidence>
<sequence>MFNRPKHALCRMLLTIACLFWMGSGLSAQPVAVRSGETGQGFLFTHGGICYAVLPSHVAKGAFRAQVIAEQGRSARASIRTPFWPGIDLALGILSRGGDLCEAQLDDLAGPRGAVAHKASAVLVLVGTDGRIERLPMIITQIGYLDISARFSSAEEASARQGMSGGFLLVDGVPVGMAIDTQGGETLRFMRVEEIHMNLSRLLSTQAVFSIASDMNPNAAPLQSGLELSVVSATAVAIGPDQMAENILLPDAAYVFEPQGPAVIELALKDAAALSQVELLAKAKDGQAVPRRVLVQVNASSEGGRWRTFWSGEMPPDGVLDTGARLATSARRLRITIASAWSSGPVRVDSVTVK</sequence>
<protein>
    <recommendedName>
        <fullName evidence="4">F5/8 type C domain-containing protein</fullName>
    </recommendedName>
</protein>
<feature type="signal peptide" evidence="1">
    <location>
        <begin position="1"/>
        <end position="28"/>
    </location>
</feature>
<organism evidence="2 3">
    <name type="scientific">Tropicibacter oceani</name>
    <dbReference type="NCBI Taxonomy" id="3058420"/>
    <lineage>
        <taxon>Bacteria</taxon>
        <taxon>Pseudomonadati</taxon>
        <taxon>Pseudomonadota</taxon>
        <taxon>Alphaproteobacteria</taxon>
        <taxon>Rhodobacterales</taxon>
        <taxon>Roseobacteraceae</taxon>
        <taxon>Tropicibacter</taxon>
    </lineage>
</organism>
<feature type="chain" id="PRO_5045937418" description="F5/8 type C domain-containing protein" evidence="1">
    <location>
        <begin position="29"/>
        <end position="354"/>
    </location>
</feature>
<keyword evidence="3" id="KW-1185">Reference proteome</keyword>
<dbReference type="RefSeq" id="WP_282301953.1">
    <property type="nucleotide sequence ID" value="NZ_CP124616.1"/>
</dbReference>